<sequence length="370" mass="41625">MANALGIISYNDSTVHVQGMQKFRPIAAFSFVGRYRMVDFPLSNMTNSGINHIQVYINGNPRSLIEHIGRGRQYNINSKHGSLSLIPIFDAEGSMTTPDVESYYGNLHSIKSAPCDYVIIAPANIINKANYSDLLDQHIESGADISVLYQNVDDAKERYIGCDVLQLNRQKGVLSIERNLGNYKNRALSLQTYIMSKEIFAEAVTRARETSSMYWFKDIVNDLCEEKDIRAINYRGKFFYVNDLKSYFESNLAFLDVANMKEFIDPDWAIYTQSKDTAPAIYLNNGHANCSLISNGCKISGEVKNSVVGRSCVIGKNAVIENCVICPEVTIADNAHLKNVIVDKYCRIIHKKDLEGTPDEPLYIARRENV</sequence>
<organism evidence="5 6">
    <name type="scientific">Catenisphaera adipataccumulans</name>
    <dbReference type="NCBI Taxonomy" id="700500"/>
    <lineage>
        <taxon>Bacteria</taxon>
        <taxon>Bacillati</taxon>
        <taxon>Bacillota</taxon>
        <taxon>Erysipelotrichia</taxon>
        <taxon>Erysipelotrichales</taxon>
        <taxon>Erysipelotrichaceae</taxon>
        <taxon>Catenisphaera</taxon>
    </lineage>
</organism>
<dbReference type="InterPro" id="IPR029044">
    <property type="entry name" value="Nucleotide-diphossugar_trans"/>
</dbReference>
<name>A0A7W8FWT0_9FIRM</name>
<dbReference type="InterPro" id="IPR005835">
    <property type="entry name" value="NTP_transferase_dom"/>
</dbReference>
<dbReference type="PANTHER" id="PTHR43523">
    <property type="entry name" value="GLUCOSE-1-PHOSPHATE ADENYLYLTRANSFERASE-RELATED"/>
    <property type="match status" value="1"/>
</dbReference>
<dbReference type="InterPro" id="IPR011831">
    <property type="entry name" value="ADP-Glc_PPase"/>
</dbReference>
<feature type="domain" description="Glucose-1-phosphate adenylyltransferase/Bifunctional protein GlmU-like C-terminal hexapeptide" evidence="4">
    <location>
        <begin position="284"/>
        <end position="350"/>
    </location>
</feature>
<proteinExistence type="inferred from homology"/>
<dbReference type="GO" id="GO:0008878">
    <property type="term" value="F:glucose-1-phosphate adenylyltransferase activity"/>
    <property type="evidence" value="ECO:0007669"/>
    <property type="project" value="UniProtKB-EC"/>
</dbReference>
<evidence type="ECO:0000259" key="3">
    <source>
        <dbReference type="Pfam" id="PF00483"/>
    </source>
</evidence>
<dbReference type="InterPro" id="IPR011832">
    <property type="entry name" value="GlgDAde_trans"/>
</dbReference>
<dbReference type="AlphaFoldDB" id="A0A7W8FWT0"/>
<evidence type="ECO:0000256" key="1">
    <source>
        <dbReference type="ARBA" id="ARBA00010443"/>
    </source>
</evidence>
<keyword evidence="2" id="KW-0320">Glycogen biosynthesis</keyword>
<gene>
    <name evidence="5" type="ORF">HNQ47_001661</name>
</gene>
<comment type="caution">
    <text evidence="5">The sequence shown here is derived from an EMBL/GenBank/DDBJ whole genome shotgun (WGS) entry which is preliminary data.</text>
</comment>
<dbReference type="PANTHER" id="PTHR43523:SF6">
    <property type="entry name" value="GLYCOGEN BIOSYNTHESIS PROTEIN GLGD"/>
    <property type="match status" value="1"/>
</dbReference>
<dbReference type="RefSeq" id="WP_183328923.1">
    <property type="nucleotide sequence ID" value="NZ_JACHHK010000006.1"/>
</dbReference>
<accession>A0A7W8FWT0</accession>
<keyword evidence="5" id="KW-0548">Nucleotidyltransferase</keyword>
<dbReference type="InterPro" id="IPR056818">
    <property type="entry name" value="GlmU/GlgC-like_hexapep"/>
</dbReference>
<dbReference type="SUPFAM" id="SSF53448">
    <property type="entry name" value="Nucleotide-diphospho-sugar transferases"/>
    <property type="match status" value="1"/>
</dbReference>
<dbReference type="Proteomes" id="UP000539953">
    <property type="component" value="Unassembled WGS sequence"/>
</dbReference>
<dbReference type="NCBIfam" id="TIGR02092">
    <property type="entry name" value="glgD"/>
    <property type="match status" value="1"/>
</dbReference>
<protein>
    <submittedName>
        <fullName evidence="5">Glucose-1-phosphate adenylyltransferase</fullName>
        <ecNumber evidence="5">2.7.7.27</ecNumber>
    </submittedName>
</protein>
<dbReference type="Pfam" id="PF00483">
    <property type="entry name" value="NTP_transferase"/>
    <property type="match status" value="1"/>
</dbReference>
<evidence type="ECO:0000256" key="2">
    <source>
        <dbReference type="ARBA" id="ARBA00023056"/>
    </source>
</evidence>
<evidence type="ECO:0000313" key="6">
    <source>
        <dbReference type="Proteomes" id="UP000539953"/>
    </source>
</evidence>
<dbReference type="InterPro" id="IPR011004">
    <property type="entry name" value="Trimer_LpxA-like_sf"/>
</dbReference>
<dbReference type="Gene3D" id="3.90.550.10">
    <property type="entry name" value="Spore Coat Polysaccharide Biosynthesis Protein SpsA, Chain A"/>
    <property type="match status" value="1"/>
</dbReference>
<dbReference type="SUPFAM" id="SSF51161">
    <property type="entry name" value="Trimeric LpxA-like enzymes"/>
    <property type="match status" value="1"/>
</dbReference>
<dbReference type="Pfam" id="PF24894">
    <property type="entry name" value="Hexapep_GlmU"/>
    <property type="match status" value="1"/>
</dbReference>
<dbReference type="EMBL" id="JACHHK010000006">
    <property type="protein sequence ID" value="MBB5183626.1"/>
    <property type="molecule type" value="Genomic_DNA"/>
</dbReference>
<dbReference type="Gene3D" id="2.160.10.10">
    <property type="entry name" value="Hexapeptide repeat proteins"/>
    <property type="match status" value="1"/>
</dbReference>
<keyword evidence="6" id="KW-1185">Reference proteome</keyword>
<evidence type="ECO:0000313" key="5">
    <source>
        <dbReference type="EMBL" id="MBB5183626.1"/>
    </source>
</evidence>
<dbReference type="EC" id="2.7.7.27" evidence="5"/>
<keyword evidence="5" id="KW-0808">Transferase</keyword>
<comment type="similarity">
    <text evidence="1">Belongs to the bacterial/plant glucose-1-phosphate adenylyltransferase family.</text>
</comment>
<reference evidence="5 6" key="1">
    <citation type="submission" date="2020-08" db="EMBL/GenBank/DDBJ databases">
        <title>Genomic Encyclopedia of Type Strains, Phase IV (KMG-IV): sequencing the most valuable type-strain genomes for metagenomic binning, comparative biology and taxonomic classification.</title>
        <authorList>
            <person name="Goeker M."/>
        </authorList>
    </citation>
    <scope>NUCLEOTIDE SEQUENCE [LARGE SCALE GENOMIC DNA]</scope>
    <source>
        <strain evidence="5 6">DSM 25799</strain>
    </source>
</reference>
<dbReference type="CDD" id="cd04651">
    <property type="entry name" value="LbH_G1P_AT_C"/>
    <property type="match status" value="1"/>
</dbReference>
<evidence type="ECO:0000259" key="4">
    <source>
        <dbReference type="Pfam" id="PF24894"/>
    </source>
</evidence>
<feature type="domain" description="Nucleotidyl transferase" evidence="3">
    <location>
        <begin position="28"/>
        <end position="237"/>
    </location>
</feature>
<dbReference type="GO" id="GO:0005978">
    <property type="term" value="P:glycogen biosynthetic process"/>
    <property type="evidence" value="ECO:0007669"/>
    <property type="project" value="UniProtKB-KW"/>
</dbReference>